<gene>
    <name evidence="2" type="ORF">CSOL1703_00006548</name>
</gene>
<evidence type="ECO:0000256" key="1">
    <source>
        <dbReference type="SAM" id="MobiDB-lite"/>
    </source>
</evidence>
<name>A0A9P0ER05_9HYPO</name>
<feature type="compositionally biased region" description="Gly residues" evidence="1">
    <location>
        <begin position="150"/>
        <end position="168"/>
    </location>
</feature>
<reference evidence="2" key="1">
    <citation type="submission" date="2021-10" db="EMBL/GenBank/DDBJ databases">
        <authorList>
            <person name="Piombo E."/>
        </authorList>
    </citation>
    <scope>NUCLEOTIDE SEQUENCE</scope>
</reference>
<dbReference type="OrthoDB" id="5365739at2759"/>
<dbReference type="EMBL" id="CABFOC020000063">
    <property type="protein sequence ID" value="CAH0056605.1"/>
    <property type="molecule type" value="Genomic_DNA"/>
</dbReference>
<evidence type="ECO:0000313" key="3">
    <source>
        <dbReference type="Proteomes" id="UP000775872"/>
    </source>
</evidence>
<protein>
    <submittedName>
        <fullName evidence="2">Uncharacterized protein</fullName>
    </submittedName>
</protein>
<dbReference type="Proteomes" id="UP000775872">
    <property type="component" value="Unassembled WGS sequence"/>
</dbReference>
<feature type="compositionally biased region" description="Low complexity" evidence="1">
    <location>
        <begin position="79"/>
        <end position="93"/>
    </location>
</feature>
<feature type="region of interest" description="Disordered" evidence="1">
    <location>
        <begin position="79"/>
        <end position="204"/>
    </location>
</feature>
<comment type="caution">
    <text evidence="2">The sequence shown here is derived from an EMBL/GenBank/DDBJ whole genome shotgun (WGS) entry which is preliminary data.</text>
</comment>
<proteinExistence type="predicted"/>
<accession>A0A9P0ER05</accession>
<keyword evidence="3" id="KW-1185">Reference proteome</keyword>
<feature type="compositionally biased region" description="Basic and acidic residues" evidence="1">
    <location>
        <begin position="173"/>
        <end position="203"/>
    </location>
</feature>
<dbReference type="AlphaFoldDB" id="A0A9P0ER05"/>
<sequence length="401" mass="43397">MGILHKNTAMIGRRAFRAVCGRTRPELEQATDNVSSYFRHFSTSNNWLADEDSNKGNSAPPNLRQRSLDTANEVKAFARNRASPAPANRAANPEGTSNQPKIIDVKSLPRGGLRGRGRGLGRGSMRGGAANPPHLRGPSPAGTNRFARGGLAGRGSRGGRGGRGGGGRGGKRRNGDQDGENVEKQERERERRDEDKEKNKLDPAEEALEQVVRFGTTEVFNPAPVTAEALANFMPNVPSASGSKSATVLENLQYLGTGDRVGAPLGLQASGYGERLQRGGLLFFADPETKAGLEQAMQEKRYDDAVTQAHINAGEDEEPAPVERNNEVIMMDGIEEPIKQVILNKAVAGQHEAIKQASDPVGVARNWHLRSETWSEKETNLFEAKLTSLLNKAKTQPRARS</sequence>
<organism evidence="2 3">
    <name type="scientific">Clonostachys solani</name>
    <dbReference type="NCBI Taxonomy" id="160281"/>
    <lineage>
        <taxon>Eukaryota</taxon>
        <taxon>Fungi</taxon>
        <taxon>Dikarya</taxon>
        <taxon>Ascomycota</taxon>
        <taxon>Pezizomycotina</taxon>
        <taxon>Sordariomycetes</taxon>
        <taxon>Hypocreomycetidae</taxon>
        <taxon>Hypocreales</taxon>
        <taxon>Bionectriaceae</taxon>
        <taxon>Clonostachys</taxon>
    </lineage>
</organism>
<evidence type="ECO:0000313" key="2">
    <source>
        <dbReference type="EMBL" id="CAH0056605.1"/>
    </source>
</evidence>